<evidence type="ECO:0000256" key="2">
    <source>
        <dbReference type="ARBA" id="ARBA00011738"/>
    </source>
</evidence>
<dbReference type="PRINTS" id="PR01268">
    <property type="entry name" value="GSTRNSFRASEP"/>
</dbReference>
<dbReference type="PROSITE" id="PS50404">
    <property type="entry name" value="GST_NTER"/>
    <property type="match status" value="1"/>
</dbReference>
<dbReference type="GO" id="GO:0006749">
    <property type="term" value="P:glutathione metabolic process"/>
    <property type="evidence" value="ECO:0007669"/>
    <property type="project" value="TreeGrafter"/>
</dbReference>
<dbReference type="PANTHER" id="PTHR11571">
    <property type="entry name" value="GLUTATHIONE S-TRANSFERASE"/>
    <property type="match status" value="1"/>
</dbReference>
<comment type="caution">
    <text evidence="8">The sequence shown here is derived from an EMBL/GenBank/DDBJ whole genome shotgun (WGS) entry which is preliminary data.</text>
</comment>
<proteinExistence type="inferred from homology"/>
<dbReference type="EC" id="2.5.1.18" evidence="3"/>
<dbReference type="CDD" id="cd03210">
    <property type="entry name" value="GST_C_Pi"/>
    <property type="match status" value="1"/>
</dbReference>
<sequence length="206" mass="23736">MPTLVYFPVRGRAEAMRTLLTDQNITYEEVNAGPRENWVENWKPKMQFGQCPCYTDDDGFQLVQSNAILAYLGRKYDLYGSDIKQASILDMMNSAVEDLRGAYVRMIYQNYEAGKEPFIKELPEKLQPFENLLKPTKGYILGEKISWVDYNLFDLLDILVIFSPGCLDAFPAVKAFYERVLARPGVQKRRQTDHFKNMPVNGNGKQ</sequence>
<dbReference type="SUPFAM" id="SSF52833">
    <property type="entry name" value="Thioredoxin-like"/>
    <property type="match status" value="1"/>
</dbReference>
<dbReference type="PANTHER" id="PTHR11571:SF141">
    <property type="entry name" value="GLUTATHIONE S-TRANSFERASE"/>
    <property type="match status" value="1"/>
</dbReference>
<name>A0A8B6DSG8_MYTGA</name>
<dbReference type="InterPro" id="IPR050213">
    <property type="entry name" value="GST_superfamily"/>
</dbReference>
<dbReference type="SFLD" id="SFLDG00363">
    <property type="entry name" value="AMPS_(cytGST):_Alpha-__Mu-__Pi"/>
    <property type="match status" value="1"/>
</dbReference>
<accession>A0A8B6DSG8</accession>
<feature type="domain" description="GST C-terminal" evidence="7">
    <location>
        <begin position="82"/>
        <end position="200"/>
    </location>
</feature>
<evidence type="ECO:0000313" key="8">
    <source>
        <dbReference type="EMBL" id="VDI23101.1"/>
    </source>
</evidence>
<comment type="similarity">
    <text evidence="1">Belongs to the GST superfamily. Pi family.</text>
</comment>
<dbReference type="OrthoDB" id="4951845at2759"/>
<dbReference type="Gene3D" id="1.20.1050.130">
    <property type="match status" value="1"/>
</dbReference>
<dbReference type="InterPro" id="IPR003082">
    <property type="entry name" value="GST_pi"/>
</dbReference>
<evidence type="ECO:0000259" key="6">
    <source>
        <dbReference type="PROSITE" id="PS50404"/>
    </source>
</evidence>
<dbReference type="Proteomes" id="UP000596742">
    <property type="component" value="Unassembled WGS sequence"/>
</dbReference>
<protein>
    <recommendedName>
        <fullName evidence="3">glutathione transferase</fullName>
        <ecNumber evidence="3">2.5.1.18</ecNumber>
    </recommendedName>
    <alternativeName>
        <fullName evidence="5">GST class-pi</fullName>
    </alternativeName>
</protein>
<dbReference type="FunFam" id="1.20.1050.10:FF:000020">
    <property type="entry name" value="Glutathione S-transferase P 1"/>
    <property type="match status" value="1"/>
</dbReference>
<dbReference type="PROSITE" id="PS50405">
    <property type="entry name" value="GST_CTER"/>
    <property type="match status" value="1"/>
</dbReference>
<dbReference type="EMBL" id="UYJE01003880">
    <property type="protein sequence ID" value="VDI23101.1"/>
    <property type="molecule type" value="Genomic_DNA"/>
</dbReference>
<gene>
    <name evidence="8" type="ORF">MGAL_10B017881</name>
</gene>
<keyword evidence="4 8" id="KW-0808">Transferase</keyword>
<dbReference type="SFLD" id="SFLDG01205">
    <property type="entry name" value="AMPS.1"/>
    <property type="match status" value="1"/>
</dbReference>
<dbReference type="Pfam" id="PF02798">
    <property type="entry name" value="GST_N"/>
    <property type="match status" value="1"/>
</dbReference>
<evidence type="ECO:0000259" key="7">
    <source>
        <dbReference type="PROSITE" id="PS50405"/>
    </source>
</evidence>
<reference evidence="8" key="1">
    <citation type="submission" date="2018-11" db="EMBL/GenBank/DDBJ databases">
        <authorList>
            <person name="Alioto T."/>
            <person name="Alioto T."/>
        </authorList>
    </citation>
    <scope>NUCLEOTIDE SEQUENCE</scope>
</reference>
<feature type="domain" description="GST N-terminal" evidence="6">
    <location>
        <begin position="1"/>
        <end position="80"/>
    </location>
</feature>
<dbReference type="InterPro" id="IPR004046">
    <property type="entry name" value="GST_C"/>
</dbReference>
<organism evidence="8 9">
    <name type="scientific">Mytilus galloprovincialis</name>
    <name type="common">Mediterranean mussel</name>
    <dbReference type="NCBI Taxonomy" id="29158"/>
    <lineage>
        <taxon>Eukaryota</taxon>
        <taxon>Metazoa</taxon>
        <taxon>Spiralia</taxon>
        <taxon>Lophotrochozoa</taxon>
        <taxon>Mollusca</taxon>
        <taxon>Bivalvia</taxon>
        <taxon>Autobranchia</taxon>
        <taxon>Pteriomorphia</taxon>
        <taxon>Mytilida</taxon>
        <taxon>Mytiloidea</taxon>
        <taxon>Mytilidae</taxon>
        <taxon>Mytilinae</taxon>
        <taxon>Mytilus</taxon>
    </lineage>
</organism>
<dbReference type="CDD" id="cd03076">
    <property type="entry name" value="GST_N_Pi"/>
    <property type="match status" value="1"/>
</dbReference>
<dbReference type="AlphaFoldDB" id="A0A8B6DSG8"/>
<dbReference type="InterPro" id="IPR036282">
    <property type="entry name" value="Glutathione-S-Trfase_C_sf"/>
</dbReference>
<dbReference type="InterPro" id="IPR036249">
    <property type="entry name" value="Thioredoxin-like_sf"/>
</dbReference>
<evidence type="ECO:0000256" key="3">
    <source>
        <dbReference type="ARBA" id="ARBA00012452"/>
    </source>
</evidence>
<dbReference type="Pfam" id="PF14497">
    <property type="entry name" value="GST_C_3"/>
    <property type="match status" value="1"/>
</dbReference>
<evidence type="ECO:0000256" key="1">
    <source>
        <dbReference type="ARBA" id="ARBA00007297"/>
    </source>
</evidence>
<dbReference type="InterPro" id="IPR040079">
    <property type="entry name" value="Glutathione_S-Trfase"/>
</dbReference>
<dbReference type="InterPro" id="IPR004045">
    <property type="entry name" value="Glutathione_S-Trfase_N"/>
</dbReference>
<evidence type="ECO:0000313" key="9">
    <source>
        <dbReference type="Proteomes" id="UP000596742"/>
    </source>
</evidence>
<dbReference type="GO" id="GO:0005829">
    <property type="term" value="C:cytosol"/>
    <property type="evidence" value="ECO:0007669"/>
    <property type="project" value="TreeGrafter"/>
</dbReference>
<dbReference type="InterPro" id="IPR010987">
    <property type="entry name" value="Glutathione-S-Trfase_C-like"/>
</dbReference>
<evidence type="ECO:0000256" key="5">
    <source>
        <dbReference type="ARBA" id="ARBA00032759"/>
    </source>
</evidence>
<dbReference type="SUPFAM" id="SSF47616">
    <property type="entry name" value="GST C-terminal domain-like"/>
    <property type="match status" value="1"/>
</dbReference>
<comment type="subunit">
    <text evidence="2">Homodimer.</text>
</comment>
<dbReference type="SFLD" id="SFLDS00019">
    <property type="entry name" value="Glutathione_Transferase_(cytos"/>
    <property type="match status" value="1"/>
</dbReference>
<dbReference type="GO" id="GO:0004364">
    <property type="term" value="F:glutathione transferase activity"/>
    <property type="evidence" value="ECO:0007669"/>
    <property type="project" value="UniProtKB-EC"/>
</dbReference>
<keyword evidence="9" id="KW-1185">Reference proteome</keyword>
<evidence type="ECO:0000256" key="4">
    <source>
        <dbReference type="ARBA" id="ARBA00022679"/>
    </source>
</evidence>